<protein>
    <recommendedName>
        <fullName evidence="3">Transcriptional regulator, AbiEi antitoxin, Type IV TA system</fullName>
    </recommendedName>
</protein>
<dbReference type="AlphaFoldDB" id="A0A109KJW6"/>
<name>A0A109KJW6_PSEFL</name>
<comment type="caution">
    <text evidence="1">The sequence shown here is derived from an EMBL/GenBank/DDBJ whole genome shotgun (WGS) entry which is preliminary data.</text>
</comment>
<dbReference type="InterPro" id="IPR045738">
    <property type="entry name" value="DUF6088"/>
</dbReference>
<reference evidence="1 2" key="1">
    <citation type="submission" date="2015-05" db="EMBL/GenBank/DDBJ databases">
        <title>A genomic and transcriptomic approach to investigate the blue pigment phenotype in Pseudomonas fluorescens.</title>
        <authorList>
            <person name="Andreani N.A."/>
            <person name="Cardazzo B."/>
        </authorList>
    </citation>
    <scope>NUCLEOTIDE SEQUENCE [LARGE SCALE GENOMIC DNA]</scope>
    <source>
        <strain evidence="1 2">Ps_40</strain>
    </source>
</reference>
<gene>
    <name evidence="1" type="ORF">PFL603g_05223</name>
</gene>
<sequence length="196" mass="21056">MKTLPESILEHSRRLPEGGLLSAKEFLHLGSRAAVDQALSRLARAGQLIRATRGLYLAAITDQGKYVAPAMDKVVSALASKNQEEIALDGASSAKMLGLSVQVPSGDAFLTNGRARTLQVGEATAEIRHAPHWMLALGSTTAGAVIRALAWLGERRIGEVMERLRKQLTPIDWQALSSVRSLLPSWMALAIGREVG</sequence>
<dbReference type="Pfam" id="PF19570">
    <property type="entry name" value="DUF6088"/>
    <property type="match status" value="1"/>
</dbReference>
<organism evidence="1 2">
    <name type="scientific">Pseudomonas fluorescens</name>
    <dbReference type="NCBI Taxonomy" id="294"/>
    <lineage>
        <taxon>Bacteria</taxon>
        <taxon>Pseudomonadati</taxon>
        <taxon>Pseudomonadota</taxon>
        <taxon>Gammaproteobacteria</taxon>
        <taxon>Pseudomonadales</taxon>
        <taxon>Pseudomonadaceae</taxon>
        <taxon>Pseudomonas</taxon>
    </lineage>
</organism>
<dbReference type="EMBL" id="LCYC01000062">
    <property type="protein sequence ID" value="KWV70545.1"/>
    <property type="molecule type" value="Genomic_DNA"/>
</dbReference>
<evidence type="ECO:0000313" key="2">
    <source>
        <dbReference type="Proteomes" id="UP000063434"/>
    </source>
</evidence>
<proteinExistence type="predicted"/>
<evidence type="ECO:0000313" key="1">
    <source>
        <dbReference type="EMBL" id="KWV70545.1"/>
    </source>
</evidence>
<evidence type="ECO:0008006" key="3">
    <source>
        <dbReference type="Google" id="ProtNLM"/>
    </source>
</evidence>
<dbReference type="PATRIC" id="fig|294.195.peg.5581"/>
<dbReference type="Proteomes" id="UP000063434">
    <property type="component" value="Unassembled WGS sequence"/>
</dbReference>
<accession>A0A109KJW6</accession>
<dbReference type="RefSeq" id="WP_060766305.1">
    <property type="nucleotide sequence ID" value="NZ_LCYC01000062.1"/>
</dbReference>